<dbReference type="OrthoDB" id="170690at2157"/>
<keyword evidence="1" id="KW-0812">Transmembrane</keyword>
<feature type="transmembrane region" description="Helical" evidence="1">
    <location>
        <begin position="224"/>
        <end position="246"/>
    </location>
</feature>
<evidence type="ECO:0000313" key="2">
    <source>
        <dbReference type="EMBL" id="SFP61123.1"/>
    </source>
</evidence>
<proteinExistence type="predicted"/>
<name>A0A1I5RRK3_9EURY</name>
<dbReference type="RefSeq" id="WP_074877647.1">
    <property type="nucleotide sequence ID" value="NZ_FOXI01000005.1"/>
</dbReference>
<organism evidence="2 3">
    <name type="scientific">Halolamina pelagica</name>
    <dbReference type="NCBI Taxonomy" id="699431"/>
    <lineage>
        <taxon>Archaea</taxon>
        <taxon>Methanobacteriati</taxon>
        <taxon>Methanobacteriota</taxon>
        <taxon>Stenosarchaea group</taxon>
        <taxon>Halobacteria</taxon>
        <taxon>Halobacteriales</taxon>
        <taxon>Haloferacaceae</taxon>
    </lineage>
</organism>
<dbReference type="AlphaFoldDB" id="A0A1I5RRK3"/>
<keyword evidence="1" id="KW-0472">Membrane</keyword>
<accession>A0A1I5RRK3</accession>
<gene>
    <name evidence="2" type="ORF">SAMN05216277_105104</name>
</gene>
<reference evidence="3" key="1">
    <citation type="submission" date="2016-10" db="EMBL/GenBank/DDBJ databases">
        <authorList>
            <person name="Varghese N."/>
            <person name="Submissions S."/>
        </authorList>
    </citation>
    <scope>NUCLEOTIDE SEQUENCE [LARGE SCALE GENOMIC DNA]</scope>
    <source>
        <strain evidence="3">CGMCC 1.10329</strain>
    </source>
</reference>
<dbReference type="EMBL" id="FOXI01000005">
    <property type="protein sequence ID" value="SFP61123.1"/>
    <property type="molecule type" value="Genomic_DNA"/>
</dbReference>
<feature type="transmembrane region" description="Helical" evidence="1">
    <location>
        <begin position="12"/>
        <end position="30"/>
    </location>
</feature>
<dbReference type="Proteomes" id="UP000183769">
    <property type="component" value="Unassembled WGS sequence"/>
</dbReference>
<protein>
    <submittedName>
        <fullName evidence="2">Uncharacterized protein</fullName>
    </submittedName>
</protein>
<evidence type="ECO:0000313" key="3">
    <source>
        <dbReference type="Proteomes" id="UP000183769"/>
    </source>
</evidence>
<keyword evidence="1" id="KW-1133">Transmembrane helix</keyword>
<evidence type="ECO:0000256" key="1">
    <source>
        <dbReference type="SAM" id="Phobius"/>
    </source>
</evidence>
<sequence length="247" mass="26105">MVLGLSGSDLFGAALVAVGAVVLLFSARYVRRAIGVVRARSVATLDGTPAGTLVRVAGTAREAEAGTLTAPFSGRESLVLRYAVEERRLSPYLLPWFVTIHERAGSNAFSLRTAEGVVDVTRPTRTVTLARDTVATVAAGETPPDSVARFEQRTGALPATTRWRDPPTGLRTIAKHLSLGTRRYTEERATPGDDVTVVGRVTDGGLDPVVVSDRPRTETLRRMAGTSLIGLAIGAFAVALGCVLLVI</sequence>
<keyword evidence="3" id="KW-1185">Reference proteome</keyword>